<dbReference type="Proteomes" id="UP000346198">
    <property type="component" value="Unassembled WGS sequence"/>
</dbReference>
<feature type="domain" description="GH16" evidence="2">
    <location>
        <begin position="35"/>
        <end position="215"/>
    </location>
</feature>
<organism evidence="3 4">
    <name type="scientific">Pontiella sulfatireligans</name>
    <dbReference type="NCBI Taxonomy" id="2750658"/>
    <lineage>
        <taxon>Bacteria</taxon>
        <taxon>Pseudomonadati</taxon>
        <taxon>Kiritimatiellota</taxon>
        <taxon>Kiritimatiellia</taxon>
        <taxon>Kiritimatiellales</taxon>
        <taxon>Pontiellaceae</taxon>
        <taxon>Pontiella</taxon>
    </lineage>
</organism>
<protein>
    <submittedName>
        <fullName evidence="3">Beta-porphyranase B</fullName>
    </submittedName>
</protein>
<keyword evidence="4" id="KW-1185">Reference proteome</keyword>
<dbReference type="PROSITE" id="PS51762">
    <property type="entry name" value="GH16_2"/>
    <property type="match status" value="1"/>
</dbReference>
<evidence type="ECO:0000259" key="2">
    <source>
        <dbReference type="PROSITE" id="PS51762"/>
    </source>
</evidence>
<dbReference type="SUPFAM" id="SSF49899">
    <property type="entry name" value="Concanavalin A-like lectins/glucanases"/>
    <property type="match status" value="1"/>
</dbReference>
<evidence type="ECO:0000313" key="4">
    <source>
        <dbReference type="Proteomes" id="UP000346198"/>
    </source>
</evidence>
<dbReference type="AlphaFoldDB" id="A0A6C2UMC6"/>
<dbReference type="GO" id="GO:0005975">
    <property type="term" value="P:carbohydrate metabolic process"/>
    <property type="evidence" value="ECO:0007669"/>
    <property type="project" value="InterPro"/>
</dbReference>
<proteinExistence type="inferred from homology"/>
<reference evidence="3 4" key="1">
    <citation type="submission" date="2019-04" db="EMBL/GenBank/DDBJ databases">
        <authorList>
            <person name="Van Vliet M D."/>
        </authorList>
    </citation>
    <scope>NUCLEOTIDE SEQUENCE [LARGE SCALE GENOMIC DNA]</scope>
    <source>
        <strain evidence="3 4">F21</strain>
    </source>
</reference>
<dbReference type="EMBL" id="CAAHFH010000001">
    <property type="protein sequence ID" value="VGO20464.1"/>
    <property type="molecule type" value="Genomic_DNA"/>
</dbReference>
<sequence length="215" mass="24472">MMNSSVISLLVLLIANGVFGQSVPVFISGENPAGLKWEKVENMSDEFTGDSVDLRKWQIEPIENSFTWEGRPPGLFQAENVWVKDGDLRVKVGVLDEPYTGVEGSYTYCGGIVRSIQTGEKGWYYECRMKANATEMSSTFWLLTEGGPDEALELDIQECVGTTTELTKKWARNWDQIFHSNAIHWRYFSEPKETKKQGWTGLEEKNARRYFVYGA</sequence>
<accession>A0A6C2UMC6</accession>
<dbReference type="InterPro" id="IPR000757">
    <property type="entry name" value="Beta-glucanase-like"/>
</dbReference>
<dbReference type="GO" id="GO:0004553">
    <property type="term" value="F:hydrolase activity, hydrolyzing O-glycosyl compounds"/>
    <property type="evidence" value="ECO:0007669"/>
    <property type="project" value="InterPro"/>
</dbReference>
<comment type="similarity">
    <text evidence="1">Belongs to the glycosyl hydrolase 16 family.</text>
</comment>
<dbReference type="RefSeq" id="WP_222846280.1">
    <property type="nucleotide sequence ID" value="NZ_CAAHFH010000001.1"/>
</dbReference>
<gene>
    <name evidence="3" type="primary">porB_3</name>
    <name evidence="3" type="ORF">SCARR_02527</name>
</gene>
<name>A0A6C2UMC6_9BACT</name>
<evidence type="ECO:0000256" key="1">
    <source>
        <dbReference type="ARBA" id="ARBA00006865"/>
    </source>
</evidence>
<dbReference type="Gene3D" id="2.60.120.200">
    <property type="match status" value="1"/>
</dbReference>
<dbReference type="InterPro" id="IPR013320">
    <property type="entry name" value="ConA-like_dom_sf"/>
</dbReference>
<evidence type="ECO:0000313" key="3">
    <source>
        <dbReference type="EMBL" id="VGO20464.1"/>
    </source>
</evidence>